<sequence length="1182" mass="137082">MMKFSPKQREVIDLRNKNILVSAAAGSGKTTVLVERIIKLITEEKENIDSFLIVTFTNAAASGMKQKIHKALIKKVQKSENKEHLKNQLNNLSRASISTIHAFCIDVVRKKFHLIGIDPNFRIGDVNEVEILLNETIDDVLENYYASKSQGFVKLVESFTSNRGDSELTDIVKDIYRFILSNPEPFEWLNEKVEEHNLSVDDFKASAWLKAVKANMIILLNGAEEKVQWASSLCDEVDGPFVYKETLLEDLNNVISLKEALCKDFQEFIYILYSVSFSSLKSLRGKQKDDVSPEKQEDVKQLREEYKKIINSMKKTVPNKDLGEFVSDINYMYQPMHTLYQLIFDIDREFKLRKIDKSIADFNDVEHYALQILKNEDVGERYRNKYKYVFIDEYQDSNRLQEELLNSIKRNNNLFMVGDVKQSIYRFRLADPTIFNEKCDSYPSSDDNSPDRRVDLTQNFRSRKEILNGINFIFNKIMNKEIGEVDYTSDVYLNPGAEFKESGDCFTELTIIDKNKDEADNISEEILEMKQAELEAALSVQKIKELLHKDNNLPINRNNNEIIEAIPEKLQYKDIVILMRSVSKSAGIFEEIFNNEGIPFYFDGGLGYYETIEIQVILNLLRIIDNIRQDVPLLSVMRSPIGSFTTEELVEIRVNSPKCSFIDALYNYKNKFDDELSLKLRLFTEKIELWKKRSRYIHLNDLIWEVLMETNYYYFVGLLPNGKIRQANLHLLTDKAYDFEKTSMSGLFNFLRYVEKLRASSGDSGSAKTLGENDNVVRLMSVHKSKGLEFPVVILCGLSKRFNKADSSKPILKHKDYGLAPKYINPDDRIYRETIARASLKGVIKIENLSEEMRVLYVAMTRAIDRLIMIGTVDKLENKVKRWNKGVTLYNVYNSDSYLDWICSCFNNGSDVWQVNTISLSQINLNKQEADNDKAKRIQSIHEFKNQNNSLLKGEIERRLKYKYEFISSVNVPTKLSVTDIKVLKHETIERVKYKIPVLRDLPQFNDESDFTKAEVGTIVHFVMQRLDLNQNISKDNINEQINEMVRKKLLTEKEAEVVDVKILMDFFKSDIGVRMMSSDLVKREVPFVIKKHANEIIGSLNENDIILIQGIIDCYFHEDDQVVIIDYKTDEINSDDDLKYATEEYRPQILSYKEAVEKITGKKVRACYLYLFDVSAQVEII</sequence>
<comment type="catalytic activity">
    <reaction evidence="12 13">
        <text>ATP + H2O = ADP + phosphate + H(+)</text>
        <dbReference type="Rhea" id="RHEA:13065"/>
        <dbReference type="ChEBI" id="CHEBI:15377"/>
        <dbReference type="ChEBI" id="CHEBI:15378"/>
        <dbReference type="ChEBI" id="CHEBI:30616"/>
        <dbReference type="ChEBI" id="CHEBI:43474"/>
        <dbReference type="ChEBI" id="CHEBI:456216"/>
        <dbReference type="EC" id="5.6.2.4"/>
    </reaction>
</comment>
<name>A0A974GV53_SEDHY</name>
<evidence type="ECO:0000256" key="1">
    <source>
        <dbReference type="ARBA" id="ARBA00022722"/>
    </source>
</evidence>
<dbReference type="InterPro" id="IPR014017">
    <property type="entry name" value="DNA_helicase_UvrD-like_C"/>
</dbReference>
<dbReference type="GO" id="GO:0043138">
    <property type="term" value="F:3'-5' DNA helicase activity"/>
    <property type="evidence" value="ECO:0007669"/>
    <property type="project" value="UniProtKB-UniRule"/>
</dbReference>
<accession>A0A974GV53</accession>
<gene>
    <name evidence="13 18" type="primary">addA</name>
    <name evidence="18" type="ORF">HZF24_02520</name>
</gene>
<dbReference type="SUPFAM" id="SSF52540">
    <property type="entry name" value="P-loop containing nucleoside triphosphate hydrolases"/>
    <property type="match status" value="1"/>
</dbReference>
<dbReference type="GO" id="GO:0000724">
    <property type="term" value="P:double-strand break repair via homologous recombination"/>
    <property type="evidence" value="ECO:0007669"/>
    <property type="project" value="UniProtKB-UniRule"/>
</dbReference>
<keyword evidence="8 13" id="KW-0238">DNA-binding</keyword>
<evidence type="ECO:0000256" key="7">
    <source>
        <dbReference type="ARBA" id="ARBA00022840"/>
    </source>
</evidence>
<dbReference type="AlphaFoldDB" id="A0A974GV53"/>
<evidence type="ECO:0000313" key="19">
    <source>
        <dbReference type="Proteomes" id="UP000611629"/>
    </source>
</evidence>
<dbReference type="InterPro" id="IPR038726">
    <property type="entry name" value="PDDEXK_AddAB-type"/>
</dbReference>
<keyword evidence="4 13" id="KW-0378">Hydrolase</keyword>
<dbReference type="CDD" id="cd17932">
    <property type="entry name" value="DEXQc_UvrD"/>
    <property type="match status" value="1"/>
</dbReference>
<dbReference type="Pfam" id="PF12705">
    <property type="entry name" value="PDDEXK_1"/>
    <property type="match status" value="1"/>
</dbReference>
<dbReference type="PROSITE" id="PS51217">
    <property type="entry name" value="UVRD_HELICASE_CTER"/>
    <property type="match status" value="1"/>
</dbReference>
<keyword evidence="2 13" id="KW-0547">Nucleotide-binding</keyword>
<keyword evidence="7 13" id="KW-0067">ATP-binding</keyword>
<keyword evidence="19" id="KW-1185">Reference proteome</keyword>
<reference evidence="18" key="1">
    <citation type="submission" date="2020-07" db="EMBL/GenBank/DDBJ databases">
        <title>Genomic analysis of a strain of Sedimentibacter Hydroxybenzoicus DSM7310.</title>
        <authorList>
            <person name="Ma S."/>
        </authorList>
    </citation>
    <scope>NUCLEOTIDE SEQUENCE</scope>
    <source>
        <strain evidence="18">DSM 7310</strain>
    </source>
</reference>
<organism evidence="18 19">
    <name type="scientific">Sedimentibacter hydroxybenzoicus DSM 7310</name>
    <dbReference type="NCBI Taxonomy" id="1123245"/>
    <lineage>
        <taxon>Bacteria</taxon>
        <taxon>Bacillati</taxon>
        <taxon>Bacillota</taxon>
        <taxon>Tissierellia</taxon>
        <taxon>Sedimentibacter</taxon>
    </lineage>
</organism>
<comment type="cofactor">
    <cofactor evidence="13">
        <name>Mg(2+)</name>
        <dbReference type="ChEBI" id="CHEBI:18420"/>
    </cofactor>
</comment>
<dbReference type="EMBL" id="JACBNQ010000001">
    <property type="protein sequence ID" value="NYB73012.1"/>
    <property type="molecule type" value="Genomic_DNA"/>
</dbReference>
<evidence type="ECO:0000256" key="13">
    <source>
        <dbReference type="HAMAP-Rule" id="MF_01451"/>
    </source>
</evidence>
<evidence type="ECO:0000256" key="2">
    <source>
        <dbReference type="ARBA" id="ARBA00022741"/>
    </source>
</evidence>
<evidence type="ECO:0000256" key="10">
    <source>
        <dbReference type="ARBA" id="ARBA00023235"/>
    </source>
</evidence>
<dbReference type="EC" id="5.6.2.4" evidence="13"/>
<dbReference type="InterPro" id="IPR011604">
    <property type="entry name" value="PDDEXK-like_dom_sf"/>
</dbReference>
<evidence type="ECO:0000256" key="8">
    <source>
        <dbReference type="ARBA" id="ARBA00023125"/>
    </source>
</evidence>
<dbReference type="EC" id="3.1.-.-" evidence="13"/>
<keyword evidence="5 13" id="KW-0347">Helicase</keyword>
<dbReference type="GO" id="GO:0008408">
    <property type="term" value="F:3'-5' exonuclease activity"/>
    <property type="evidence" value="ECO:0007669"/>
    <property type="project" value="UniProtKB-UniRule"/>
</dbReference>
<proteinExistence type="inferred from homology"/>
<keyword evidence="9 13" id="KW-0234">DNA repair</keyword>
<dbReference type="Pfam" id="PF13361">
    <property type="entry name" value="UvrD_C"/>
    <property type="match status" value="1"/>
</dbReference>
<evidence type="ECO:0000256" key="15">
    <source>
        <dbReference type="SAM" id="Coils"/>
    </source>
</evidence>
<dbReference type="InterPro" id="IPR014016">
    <property type="entry name" value="UvrD-like_ATP-bd"/>
</dbReference>
<keyword evidence="6 13" id="KW-0269">Exonuclease</keyword>
<comment type="caution">
    <text evidence="18">The sequence shown here is derived from an EMBL/GenBank/DDBJ whole genome shotgun (WGS) entry which is preliminary data.</text>
</comment>
<feature type="binding site" evidence="14">
    <location>
        <begin position="23"/>
        <end position="30"/>
    </location>
    <ligand>
        <name>ATP</name>
        <dbReference type="ChEBI" id="CHEBI:30616"/>
    </ligand>
</feature>
<evidence type="ECO:0000256" key="12">
    <source>
        <dbReference type="ARBA" id="ARBA00048988"/>
    </source>
</evidence>
<dbReference type="HAMAP" id="MF_01451">
    <property type="entry name" value="AddA"/>
    <property type="match status" value="1"/>
</dbReference>
<dbReference type="Pfam" id="PF00580">
    <property type="entry name" value="UvrD-helicase"/>
    <property type="match status" value="1"/>
</dbReference>
<dbReference type="PROSITE" id="PS51198">
    <property type="entry name" value="UVRD_HELICASE_ATP_BIND"/>
    <property type="match status" value="1"/>
</dbReference>
<dbReference type="Gene3D" id="3.40.50.300">
    <property type="entry name" value="P-loop containing nucleotide triphosphate hydrolases"/>
    <property type="match status" value="4"/>
</dbReference>
<dbReference type="Proteomes" id="UP000611629">
    <property type="component" value="Unassembled WGS sequence"/>
</dbReference>
<dbReference type="GO" id="GO:0003690">
    <property type="term" value="F:double-stranded DNA binding"/>
    <property type="evidence" value="ECO:0007669"/>
    <property type="project" value="UniProtKB-UniRule"/>
</dbReference>
<evidence type="ECO:0000313" key="18">
    <source>
        <dbReference type="EMBL" id="NYB73012.1"/>
    </source>
</evidence>
<dbReference type="InterPro" id="IPR000212">
    <property type="entry name" value="DNA_helicase_UvrD/REP"/>
</dbReference>
<evidence type="ECO:0000256" key="5">
    <source>
        <dbReference type="ARBA" id="ARBA00022806"/>
    </source>
</evidence>
<keyword evidence="15" id="KW-0175">Coiled coil</keyword>
<feature type="domain" description="UvrD-like helicase C-terminal" evidence="17">
    <location>
        <begin position="475"/>
        <end position="787"/>
    </location>
</feature>
<evidence type="ECO:0000256" key="3">
    <source>
        <dbReference type="ARBA" id="ARBA00022763"/>
    </source>
</evidence>
<dbReference type="PANTHER" id="PTHR11070">
    <property type="entry name" value="UVRD / RECB / PCRA DNA HELICASE FAMILY MEMBER"/>
    <property type="match status" value="1"/>
</dbReference>
<dbReference type="Gene3D" id="3.90.320.10">
    <property type="match status" value="1"/>
</dbReference>
<comment type="function">
    <text evidence="13">The heterodimer acts as both an ATP-dependent DNA helicase and an ATP-dependent, dual-direction single-stranded exonuclease. Recognizes the chi site generating a DNA molecule suitable for the initiation of homologous recombination. The AddA nuclease domain is required for chi fragment generation; this subunit has the helicase and 3' -&gt; 5' nuclease activities.</text>
</comment>
<dbReference type="PANTHER" id="PTHR11070:SF48">
    <property type="entry name" value="ATP-DEPENDENT HELICASE_NUCLEASE SUBUNIT A"/>
    <property type="match status" value="1"/>
</dbReference>
<evidence type="ECO:0000256" key="4">
    <source>
        <dbReference type="ARBA" id="ARBA00022801"/>
    </source>
</evidence>
<feature type="domain" description="UvrD-like helicase ATP-binding" evidence="16">
    <location>
        <begin position="2"/>
        <end position="463"/>
    </location>
</feature>
<dbReference type="InterPro" id="IPR027417">
    <property type="entry name" value="P-loop_NTPase"/>
</dbReference>
<comment type="similarity">
    <text evidence="13">Belongs to the helicase family. AddA subfamily.</text>
</comment>
<dbReference type="NCBIfam" id="TIGR02785">
    <property type="entry name" value="addA_Gpos"/>
    <property type="match status" value="1"/>
</dbReference>
<dbReference type="GO" id="GO:0005524">
    <property type="term" value="F:ATP binding"/>
    <property type="evidence" value="ECO:0007669"/>
    <property type="project" value="UniProtKB-UniRule"/>
</dbReference>
<evidence type="ECO:0000256" key="6">
    <source>
        <dbReference type="ARBA" id="ARBA00022839"/>
    </source>
</evidence>
<evidence type="ECO:0000256" key="11">
    <source>
        <dbReference type="ARBA" id="ARBA00034617"/>
    </source>
</evidence>
<keyword evidence="10 13" id="KW-0413">Isomerase</keyword>
<keyword evidence="1 13" id="KW-0540">Nuclease</keyword>
<dbReference type="GO" id="GO:0005829">
    <property type="term" value="C:cytosol"/>
    <property type="evidence" value="ECO:0007669"/>
    <property type="project" value="TreeGrafter"/>
</dbReference>
<dbReference type="InterPro" id="IPR011335">
    <property type="entry name" value="Restrct_endonuc-II-like"/>
</dbReference>
<protein>
    <recommendedName>
        <fullName evidence="13">ATP-dependent helicase/nuclease subunit A</fullName>
        <ecNumber evidence="13">3.1.-.-</ecNumber>
        <ecNumber evidence="13">5.6.2.4</ecNumber>
    </recommendedName>
    <alternativeName>
        <fullName evidence="13">ATP-dependent helicase/nuclease AddA</fullName>
    </alternativeName>
    <alternativeName>
        <fullName evidence="13">DNA 3'-5' helicase AddA</fullName>
    </alternativeName>
</protein>
<comment type="catalytic activity">
    <reaction evidence="11 13">
        <text>Couples ATP hydrolysis with the unwinding of duplex DNA by translocating in the 3'-5' direction.</text>
        <dbReference type="EC" id="5.6.2.4"/>
    </reaction>
</comment>
<feature type="coiled-coil region" evidence="15">
    <location>
        <begin position="512"/>
        <end position="549"/>
    </location>
</feature>
<evidence type="ECO:0000259" key="16">
    <source>
        <dbReference type="PROSITE" id="PS51198"/>
    </source>
</evidence>
<evidence type="ECO:0000256" key="14">
    <source>
        <dbReference type="PROSITE-ProRule" id="PRU00560"/>
    </source>
</evidence>
<dbReference type="SUPFAM" id="SSF52980">
    <property type="entry name" value="Restriction endonuclease-like"/>
    <property type="match status" value="1"/>
</dbReference>
<evidence type="ECO:0000259" key="17">
    <source>
        <dbReference type="PROSITE" id="PS51217"/>
    </source>
</evidence>
<evidence type="ECO:0000256" key="9">
    <source>
        <dbReference type="ARBA" id="ARBA00023204"/>
    </source>
</evidence>
<keyword evidence="3 13" id="KW-0227">DNA damage</keyword>
<dbReference type="InterPro" id="IPR014152">
    <property type="entry name" value="AddA"/>
</dbReference>
<comment type="subunit">
    <text evidence="13">Heterodimer of AddA and AddB/RexB.</text>
</comment>
<dbReference type="GO" id="GO:0033202">
    <property type="term" value="C:DNA helicase complex"/>
    <property type="evidence" value="ECO:0007669"/>
    <property type="project" value="TreeGrafter"/>
</dbReference>